<feature type="region of interest" description="Disordered" evidence="1">
    <location>
        <begin position="1"/>
        <end position="20"/>
    </location>
</feature>
<evidence type="ECO:0000313" key="2">
    <source>
        <dbReference type="EMBL" id="QHN79544.1"/>
    </source>
</evidence>
<organism evidence="2 3">
    <name type="scientific">Arachis hypogaea</name>
    <name type="common">Peanut</name>
    <dbReference type="NCBI Taxonomy" id="3818"/>
    <lineage>
        <taxon>Eukaryota</taxon>
        <taxon>Viridiplantae</taxon>
        <taxon>Streptophyta</taxon>
        <taxon>Embryophyta</taxon>
        <taxon>Tracheophyta</taxon>
        <taxon>Spermatophyta</taxon>
        <taxon>Magnoliopsida</taxon>
        <taxon>eudicotyledons</taxon>
        <taxon>Gunneridae</taxon>
        <taxon>Pentapetalae</taxon>
        <taxon>rosids</taxon>
        <taxon>fabids</taxon>
        <taxon>Fabales</taxon>
        <taxon>Fabaceae</taxon>
        <taxon>Papilionoideae</taxon>
        <taxon>50 kb inversion clade</taxon>
        <taxon>dalbergioids sensu lato</taxon>
        <taxon>Dalbergieae</taxon>
        <taxon>Pterocarpus clade</taxon>
        <taxon>Arachis</taxon>
    </lineage>
</organism>
<dbReference type="Proteomes" id="UP000464620">
    <property type="component" value="Chromosome B09"/>
</dbReference>
<evidence type="ECO:0000313" key="3">
    <source>
        <dbReference type="Proteomes" id="UP000464620"/>
    </source>
</evidence>
<reference evidence="2 3" key="1">
    <citation type="submission" date="2020-01" db="EMBL/GenBank/DDBJ databases">
        <title>Genome sequence of Arachis hypogaea, cultivar Shitouqi.</title>
        <authorList>
            <person name="Zhuang W."/>
            <person name="Chen H."/>
            <person name="Varshney R."/>
            <person name="Wang D."/>
            <person name="Ming R."/>
        </authorList>
    </citation>
    <scope>NUCLEOTIDE SEQUENCE [LARGE SCALE GENOMIC DNA]</scope>
    <source>
        <tissue evidence="2">Young leaf</tissue>
    </source>
</reference>
<sequence length="122" mass="12731">MLESSSQGSGSSSRARSHGGWVKNAHQVGMFRIGAVTTDKRWCGFFKWADVEEEEVIVGRNESSSGVGTNFINSAKRADVLELAPCFGSTLKVIFLLDCSLSGFVTYCRGGGGGGGGSDGGT</sequence>
<protein>
    <submittedName>
        <fullName evidence="2">Uncharacterized protein</fullName>
    </submittedName>
</protein>
<proteinExistence type="predicted"/>
<dbReference type="AlphaFoldDB" id="A0A6B9VFM4"/>
<gene>
    <name evidence="2" type="ORF">DS421_19g670890</name>
</gene>
<dbReference type="EMBL" id="CP031001">
    <property type="protein sequence ID" value="QHN79544.1"/>
    <property type="molecule type" value="Genomic_DNA"/>
</dbReference>
<accession>A0A6B9VFM4</accession>
<name>A0A6B9VFM4_ARAHY</name>
<evidence type="ECO:0000256" key="1">
    <source>
        <dbReference type="SAM" id="MobiDB-lite"/>
    </source>
</evidence>